<gene>
    <name evidence="2" type="ORF">GFER_02270</name>
</gene>
<feature type="transmembrane region" description="Helical" evidence="1">
    <location>
        <begin position="18"/>
        <end position="40"/>
    </location>
</feature>
<dbReference type="AlphaFoldDB" id="A0A0C2HRS7"/>
<dbReference type="EMBL" id="JWJD01000001">
    <property type="protein sequence ID" value="KIH77540.1"/>
    <property type="molecule type" value="Genomic_DNA"/>
</dbReference>
<feature type="transmembrane region" description="Helical" evidence="1">
    <location>
        <begin position="46"/>
        <end position="65"/>
    </location>
</feature>
<dbReference type="Proteomes" id="UP000035068">
    <property type="component" value="Unassembled WGS sequence"/>
</dbReference>
<organism evidence="2 3">
    <name type="scientific">Geoalkalibacter ferrihydriticus DSM 17813</name>
    <dbReference type="NCBI Taxonomy" id="1121915"/>
    <lineage>
        <taxon>Bacteria</taxon>
        <taxon>Pseudomonadati</taxon>
        <taxon>Thermodesulfobacteriota</taxon>
        <taxon>Desulfuromonadia</taxon>
        <taxon>Desulfuromonadales</taxon>
        <taxon>Geoalkalibacteraceae</taxon>
        <taxon>Geoalkalibacter</taxon>
    </lineage>
</organism>
<keyword evidence="1" id="KW-0472">Membrane</keyword>
<proteinExistence type="predicted"/>
<sequence length="179" mass="19554">MTLNTLGTPLQFRIRRAFLLPLGLLLALTLLLLLVCLLQGQTGGKVVILGLMLLPIGGLFVESMARRTEIEAGGVTVHKFMRRRHLPFAELTAVEATLVRKRAFLSLSTLDHFVIFSNAYEDFPQLVRSLLAQAPDETISADARTLATNPPTKSTDIVSCWVAVGLMVLILLVQLFSGG</sequence>
<protein>
    <recommendedName>
        <fullName evidence="4">PH domain-containing protein</fullName>
    </recommendedName>
</protein>
<evidence type="ECO:0000256" key="1">
    <source>
        <dbReference type="SAM" id="Phobius"/>
    </source>
</evidence>
<keyword evidence="1" id="KW-1133">Transmembrane helix</keyword>
<comment type="caution">
    <text evidence="2">The sequence shown here is derived from an EMBL/GenBank/DDBJ whole genome shotgun (WGS) entry which is preliminary data.</text>
</comment>
<evidence type="ECO:0000313" key="3">
    <source>
        <dbReference type="Proteomes" id="UP000035068"/>
    </source>
</evidence>
<accession>A0A0C2HRS7</accession>
<keyword evidence="3" id="KW-1185">Reference proteome</keyword>
<keyword evidence="1" id="KW-0812">Transmembrane</keyword>
<name>A0A0C2HRS7_9BACT</name>
<dbReference type="RefSeq" id="WP_040095659.1">
    <property type="nucleotide sequence ID" value="NZ_JWJD01000001.1"/>
</dbReference>
<evidence type="ECO:0000313" key="2">
    <source>
        <dbReference type="EMBL" id="KIH77540.1"/>
    </source>
</evidence>
<evidence type="ECO:0008006" key="4">
    <source>
        <dbReference type="Google" id="ProtNLM"/>
    </source>
</evidence>
<feature type="transmembrane region" description="Helical" evidence="1">
    <location>
        <begin position="157"/>
        <end position="176"/>
    </location>
</feature>
<reference evidence="2 3" key="1">
    <citation type="submission" date="2014-12" db="EMBL/GenBank/DDBJ databases">
        <title>Genomes of Geoalkalibacter ferrihydriticus and Geoalkalibacter subterraneus, two haloalkaliphilic metal-reducing members of the Geobacteraceae.</title>
        <authorList>
            <person name="Badalamenti J.P."/>
            <person name="Torres C.I."/>
            <person name="Krajmalnik-Brown R."/>
            <person name="Bond D.R."/>
        </authorList>
    </citation>
    <scope>NUCLEOTIDE SEQUENCE [LARGE SCALE GENOMIC DNA]</scope>
    <source>
        <strain evidence="2 3">DSM 17813</strain>
    </source>
</reference>